<dbReference type="EnsemblBacteria" id="BAD02044">
    <property type="protein sequence ID" value="BAD02044"/>
    <property type="gene ID" value="BAD02044"/>
</dbReference>
<dbReference type="CDD" id="cd04301">
    <property type="entry name" value="NAT_SF"/>
    <property type="match status" value="1"/>
</dbReference>
<dbReference type="InterPro" id="IPR016181">
    <property type="entry name" value="Acyl_CoA_acyltransferase"/>
</dbReference>
<dbReference type="Pfam" id="PF00583">
    <property type="entry name" value="Acetyltransf_1"/>
    <property type="match status" value="1"/>
</dbReference>
<sequence length="232" mass="26113">MLSLGQIYGISVYGKLWHLPAPFSIQVLCPNIVVIRSPFKLAFHRWSDHVRIMPILPTGDTIRLATAADLPWLLPIERQAAQRFLTCLDQTGLTAAILEQTKAIADFEQACRSEHLWVAVSPTRQLVGFAFVRMLDGYAHLEELDVLPDHGKRGIGRALVAAVYDWAQGAGHPGVTLRTFREVPWNAPFYQRCGFRIVDSAQLSPQHGELEKAEQRLGLRTDLRVSMVYRCD</sequence>
<keyword evidence="5" id="KW-1185">Reference proteome</keyword>
<protein>
    <submittedName>
        <fullName evidence="4">Slr8036 protein</fullName>
    </submittedName>
</protein>
<name>Q6ZE56_SYNY3</name>
<evidence type="ECO:0000313" key="5">
    <source>
        <dbReference type="Proteomes" id="UP000001425"/>
    </source>
</evidence>
<dbReference type="PhylomeDB" id="Q6ZE56"/>
<dbReference type="GO" id="GO:0016747">
    <property type="term" value="F:acyltransferase activity, transferring groups other than amino-acyl groups"/>
    <property type="evidence" value="ECO:0007669"/>
    <property type="project" value="InterPro"/>
</dbReference>
<gene>
    <name evidence="4" type="ordered locus">slr8036</name>
</gene>
<dbReference type="SUPFAM" id="SSF55729">
    <property type="entry name" value="Acyl-CoA N-acyltransferases (Nat)"/>
    <property type="match status" value="1"/>
</dbReference>
<dbReference type="PANTHER" id="PTHR43800:SF1">
    <property type="entry name" value="PEPTIDYL-LYSINE N-ACETYLTRANSFERASE YJAB"/>
    <property type="match status" value="1"/>
</dbReference>
<feature type="domain" description="N-acetyltransferase" evidence="3">
    <location>
        <begin position="60"/>
        <end position="232"/>
    </location>
</feature>
<keyword evidence="1" id="KW-0808">Transferase</keyword>
<dbReference type="InParanoid" id="Q6ZE56"/>
<dbReference type="Gene3D" id="3.40.630.30">
    <property type="match status" value="1"/>
</dbReference>
<dbReference type="AlphaFoldDB" id="Q6ZE56"/>
<evidence type="ECO:0000313" key="4">
    <source>
        <dbReference type="EMBL" id="BAD02044.1"/>
    </source>
</evidence>
<dbReference type="PANTHER" id="PTHR43800">
    <property type="entry name" value="PEPTIDYL-LYSINE N-ACETYLTRANSFERASE YJAB"/>
    <property type="match status" value="1"/>
</dbReference>
<dbReference type="EMBL" id="AP004312">
    <property type="protein sequence ID" value="BAD02044.1"/>
    <property type="molecule type" value="Genomic_DNA"/>
</dbReference>
<dbReference type="Proteomes" id="UP000001425">
    <property type="component" value="Plasmid pSYSG"/>
</dbReference>
<evidence type="ECO:0000256" key="1">
    <source>
        <dbReference type="ARBA" id="ARBA00022679"/>
    </source>
</evidence>
<evidence type="ECO:0000256" key="2">
    <source>
        <dbReference type="ARBA" id="ARBA00023315"/>
    </source>
</evidence>
<dbReference type="InterPro" id="IPR000182">
    <property type="entry name" value="GNAT_dom"/>
</dbReference>
<geneLocation type="plasmid" evidence="4 5">
    <name>pSYSG</name>
</geneLocation>
<dbReference type="PROSITE" id="PS51186">
    <property type="entry name" value="GNAT"/>
    <property type="match status" value="1"/>
</dbReference>
<dbReference type="KEGG" id="syn:slr8036"/>
<dbReference type="GO" id="GO:0016746">
    <property type="term" value="F:acyltransferase activity"/>
    <property type="evidence" value="ECO:0000318"/>
    <property type="project" value="GO_Central"/>
</dbReference>
<keyword evidence="2" id="KW-0012">Acyltransferase</keyword>
<accession>Q6ZE56</accession>
<evidence type="ECO:0000259" key="3">
    <source>
        <dbReference type="PROSITE" id="PS51186"/>
    </source>
</evidence>
<keyword evidence="4" id="KW-0614">Plasmid</keyword>
<organism evidence="4 5">
    <name type="scientific">Synechocystis sp. (strain ATCC 27184 / PCC 6803 / Kazusa)</name>
    <dbReference type="NCBI Taxonomy" id="1111708"/>
    <lineage>
        <taxon>Bacteria</taxon>
        <taxon>Bacillati</taxon>
        <taxon>Cyanobacteriota</taxon>
        <taxon>Cyanophyceae</taxon>
        <taxon>Synechococcales</taxon>
        <taxon>Merismopediaceae</taxon>
        <taxon>Synechocystis</taxon>
    </lineage>
</organism>
<reference evidence="4 5" key="1">
    <citation type="journal article" date="2003" name="DNA Res.">
        <title>Structural analysis of four large plasmids harboring in a unicellular cyanobacterium, Synechocystis sp. PCC 6803.</title>
        <authorList>
            <person name="Kaneko T."/>
            <person name="Nakamura Y."/>
            <person name="Sasamoto S."/>
            <person name="Watanabe A."/>
            <person name="Kohara M."/>
            <person name="Matsumoto M."/>
            <person name="Shimpo S."/>
            <person name="Yamada M."/>
            <person name="Tabata S."/>
        </authorList>
    </citation>
    <scope>NUCLEOTIDE SEQUENCE [LARGE SCALE GENOMIC DNA]</scope>
    <source>
        <strain evidence="5">ATCC 27184 / PCC 6803 / Kazusa</strain>
    </source>
</reference>
<proteinExistence type="predicted"/>